<evidence type="ECO:0008006" key="5">
    <source>
        <dbReference type="Google" id="ProtNLM"/>
    </source>
</evidence>
<dbReference type="InParanoid" id="A0LWS3"/>
<keyword evidence="2" id="KW-0812">Transmembrane</keyword>
<dbReference type="RefSeq" id="WP_011720946.1">
    <property type="nucleotide sequence ID" value="NC_008578.1"/>
</dbReference>
<keyword evidence="2" id="KW-0472">Membrane</keyword>
<keyword evidence="2" id="KW-1133">Transmembrane helix</keyword>
<accession>A0LWS3</accession>
<dbReference type="KEGG" id="ace:Acel_2111"/>
<evidence type="ECO:0000313" key="4">
    <source>
        <dbReference type="Proteomes" id="UP000008221"/>
    </source>
</evidence>
<reference evidence="3 4" key="1">
    <citation type="journal article" date="2009" name="Genome Res.">
        <title>Complete genome of the cellulolytic thermophile Acidothermus cellulolyticus 11B provides insights into its ecophysiological and evolutionary adaptations.</title>
        <authorList>
            <person name="Barabote R.D."/>
            <person name="Xie G."/>
            <person name="Leu D.H."/>
            <person name="Normand P."/>
            <person name="Necsulea A."/>
            <person name="Daubin V."/>
            <person name="Medigue C."/>
            <person name="Adney W.S."/>
            <person name="Xu X.C."/>
            <person name="Lapidus A."/>
            <person name="Parales R.E."/>
            <person name="Detter C."/>
            <person name="Pujic P."/>
            <person name="Bruce D."/>
            <person name="Lavire C."/>
            <person name="Challacombe J.F."/>
            <person name="Brettin T.S."/>
            <person name="Berry A.M."/>
        </authorList>
    </citation>
    <scope>NUCLEOTIDE SEQUENCE [LARGE SCALE GENOMIC DNA]</scope>
    <source>
        <strain evidence="4">ATCC 43068 / DSM 8971 / 11B</strain>
    </source>
</reference>
<evidence type="ECO:0000256" key="1">
    <source>
        <dbReference type="SAM" id="MobiDB-lite"/>
    </source>
</evidence>
<gene>
    <name evidence="3" type="ordered locus">Acel_2111</name>
</gene>
<dbReference type="EMBL" id="CP000481">
    <property type="protein sequence ID" value="ABK53883.1"/>
    <property type="molecule type" value="Genomic_DNA"/>
</dbReference>
<keyword evidence="4" id="KW-1185">Reference proteome</keyword>
<sequence>MTDDLPYGQPDGSPSAGGGSGGEHWAPGPSPADAVSPGLTPAVPTPSGPGAWSADVLPPGPEVPAGKGKRRWRWTAAVVGVAVAFVAAGTAVAAYRLTAHQGGDRIDSLAPATTVFYVKVNVSPGGSAGTDVGAFARHVPALSGVTDARTLRDWVVRRALGGYAAEYDAMVKPWLGDEVAIGVFPSGQERHSFALLHVTDAAKAEQALGGLAALVKSRNNPGNDLAYRITDGFAVVTDSPAALNDLLADVPHQSLANQRTYTTDVASLGSGHLVVGWADLAAASRLAMDEAKALGAAGSLLGSVDTAAAQGRLVFAGTVHATSLDLDARVLGATATTAPLADLSGMLGRLPADTQLGVALAGPDQVLKSLFGRLSSDPLTSAFLGNQLGSLQSQTDLHLPDDIYGYVGSALAIGISRPAGAADKPQDADITVLTEPTDSAAATRVAAALRGWAAGGRALTVAPGHPFVISTKPQPLAGPALQNDPLYRAAIDGMPSRVIAAGYLAVPREPGTNSSTDAGSGGGLGFYVVPGGDSSVVAHLRLVFP</sequence>
<dbReference type="HOGENOM" id="CLU_499349_0_0_11"/>
<feature type="transmembrane region" description="Helical" evidence="2">
    <location>
        <begin position="74"/>
        <end position="95"/>
    </location>
</feature>
<dbReference type="InterPro" id="IPR021787">
    <property type="entry name" value="DUF3352"/>
</dbReference>
<dbReference type="OrthoDB" id="5241887at2"/>
<dbReference type="Proteomes" id="UP000008221">
    <property type="component" value="Chromosome"/>
</dbReference>
<evidence type="ECO:0000256" key="2">
    <source>
        <dbReference type="SAM" id="Phobius"/>
    </source>
</evidence>
<dbReference type="eggNOG" id="ENOG5030RUJ">
    <property type="taxonomic scope" value="Bacteria"/>
</dbReference>
<protein>
    <recommendedName>
        <fullName evidence="5">DUF3352 domain-containing protein</fullName>
    </recommendedName>
</protein>
<name>A0LWS3_ACIC1</name>
<proteinExistence type="predicted"/>
<dbReference type="AlphaFoldDB" id="A0LWS3"/>
<organism evidence="3 4">
    <name type="scientific">Acidothermus cellulolyticus (strain ATCC 43068 / DSM 8971 / 11B)</name>
    <dbReference type="NCBI Taxonomy" id="351607"/>
    <lineage>
        <taxon>Bacteria</taxon>
        <taxon>Bacillati</taxon>
        <taxon>Actinomycetota</taxon>
        <taxon>Actinomycetes</taxon>
        <taxon>Acidothermales</taxon>
        <taxon>Acidothermaceae</taxon>
        <taxon>Acidothermus</taxon>
    </lineage>
</organism>
<dbReference type="STRING" id="351607.Acel_2111"/>
<dbReference type="Pfam" id="PF11832">
    <property type="entry name" value="DUF3352"/>
    <property type="match status" value="1"/>
</dbReference>
<evidence type="ECO:0000313" key="3">
    <source>
        <dbReference type="EMBL" id="ABK53883.1"/>
    </source>
</evidence>
<feature type="region of interest" description="Disordered" evidence="1">
    <location>
        <begin position="1"/>
        <end position="69"/>
    </location>
</feature>